<dbReference type="EMBL" id="KR029601">
    <property type="protein sequence ID" value="AKH48024.1"/>
    <property type="molecule type" value="Genomic_DNA"/>
</dbReference>
<reference evidence="1" key="1">
    <citation type="journal article" date="2015" name="Front. Microbiol.">
        <title>Combining genomic sequencing methods to explore viral diversity and reveal potential virus-host interactions.</title>
        <authorList>
            <person name="Chow C.E."/>
            <person name="Winget D.M."/>
            <person name="White R.A.III."/>
            <person name="Hallam S.J."/>
            <person name="Suttle C.A."/>
        </authorList>
    </citation>
    <scope>NUCLEOTIDE SEQUENCE</scope>
    <source>
        <strain evidence="1">Oxic1_6</strain>
    </source>
</reference>
<accession>A0A0F7L627</accession>
<proteinExistence type="predicted"/>
<evidence type="ECO:0000313" key="1">
    <source>
        <dbReference type="EMBL" id="AKH48024.1"/>
    </source>
</evidence>
<reference evidence="1" key="2">
    <citation type="submission" date="2015-03" db="EMBL/GenBank/DDBJ databases">
        <authorList>
            <person name="Chow C.-E.T."/>
            <person name="Winget D.M."/>
            <person name="White R.A.III."/>
            <person name="Hallam S.J."/>
            <person name="Suttle C.A."/>
        </authorList>
    </citation>
    <scope>NUCLEOTIDE SEQUENCE</scope>
    <source>
        <strain evidence="1">Oxic1_6</strain>
    </source>
</reference>
<organism evidence="1">
    <name type="scientific">uncultured marine virus</name>
    <dbReference type="NCBI Taxonomy" id="186617"/>
    <lineage>
        <taxon>Viruses</taxon>
        <taxon>environmental samples</taxon>
    </lineage>
</organism>
<sequence>MMVFASALLIFVSDRLFLAVMPEIYGATTRRATGYITLSAPEIAVVLGPK</sequence>
<protein>
    <submittedName>
        <fullName evidence="1">Uncharacterized protein</fullName>
    </submittedName>
</protein>
<name>A0A0F7L627_9VIRU</name>